<evidence type="ECO:0000313" key="2">
    <source>
        <dbReference type="EMBL" id="GGX55913.1"/>
    </source>
</evidence>
<dbReference type="RefSeq" id="WP_189579792.1">
    <property type="nucleotide sequence ID" value="NZ_BMYV01000001.1"/>
</dbReference>
<dbReference type="Proteomes" id="UP000600865">
    <property type="component" value="Unassembled WGS sequence"/>
</dbReference>
<keyword evidence="1" id="KW-1133">Transmembrane helix</keyword>
<name>A0A918KBY3_9PROT</name>
<dbReference type="PANTHER" id="PTHR34703">
    <property type="entry name" value="ANTIPORTER SUBUNIT MNHG2-RELATED"/>
    <property type="match status" value="1"/>
</dbReference>
<evidence type="ECO:0000256" key="1">
    <source>
        <dbReference type="SAM" id="Phobius"/>
    </source>
</evidence>
<dbReference type="GO" id="GO:0015385">
    <property type="term" value="F:sodium:proton antiporter activity"/>
    <property type="evidence" value="ECO:0007669"/>
    <property type="project" value="TreeGrafter"/>
</dbReference>
<dbReference type="NCBIfam" id="TIGR01300">
    <property type="entry name" value="CPA3_mnhG_phaG"/>
    <property type="match status" value="1"/>
</dbReference>
<reference evidence="2 3" key="1">
    <citation type="journal article" date="2014" name="Int. J. Syst. Evol. Microbiol.">
        <title>Complete genome sequence of Corynebacterium casei LMG S-19264T (=DSM 44701T), isolated from a smear-ripened cheese.</title>
        <authorList>
            <consortium name="US DOE Joint Genome Institute (JGI-PGF)"/>
            <person name="Walter F."/>
            <person name="Albersmeier A."/>
            <person name="Kalinowski J."/>
            <person name="Ruckert C."/>
        </authorList>
    </citation>
    <scope>NUCLEOTIDE SEQUENCE [LARGE SCALE GENOMIC DNA]</scope>
    <source>
        <strain evidence="2 3">KCTC 23968</strain>
    </source>
</reference>
<protein>
    <submittedName>
        <fullName evidence="2">Sodium:proton antiporter</fullName>
    </submittedName>
</protein>
<organism evidence="2 3">
    <name type="scientific">Litorimonas cladophorae</name>
    <dbReference type="NCBI Taxonomy" id="1220491"/>
    <lineage>
        <taxon>Bacteria</taxon>
        <taxon>Pseudomonadati</taxon>
        <taxon>Pseudomonadota</taxon>
        <taxon>Alphaproteobacteria</taxon>
        <taxon>Maricaulales</taxon>
        <taxon>Robiginitomaculaceae</taxon>
    </lineage>
</organism>
<keyword evidence="3" id="KW-1185">Reference proteome</keyword>
<evidence type="ECO:0000313" key="3">
    <source>
        <dbReference type="Proteomes" id="UP000600865"/>
    </source>
</evidence>
<accession>A0A918KBY3</accession>
<comment type="caution">
    <text evidence="2">The sequence shown here is derived from an EMBL/GenBank/DDBJ whole genome shotgun (WGS) entry which is preliminary data.</text>
</comment>
<gene>
    <name evidence="2" type="ORF">GCM10011309_00780</name>
</gene>
<dbReference type="Pfam" id="PF03334">
    <property type="entry name" value="PhaG_MnhG_YufB"/>
    <property type="match status" value="1"/>
</dbReference>
<dbReference type="PANTHER" id="PTHR34703:SF1">
    <property type="entry name" value="ANTIPORTER SUBUNIT MNHG2-RELATED"/>
    <property type="match status" value="1"/>
</dbReference>
<feature type="transmembrane region" description="Helical" evidence="1">
    <location>
        <begin position="87"/>
        <end position="109"/>
    </location>
</feature>
<keyword evidence="1" id="KW-0812">Transmembrane</keyword>
<dbReference type="InterPro" id="IPR005133">
    <property type="entry name" value="PhaG_MnhG_YufB"/>
</dbReference>
<proteinExistence type="predicted"/>
<sequence length="135" mass="14576">MSLIFSAAVETTHAVEHAAQIDWISVFRLIGTIVSMAAGLFFVLAGTVGVLRLPDFYTRLHAAGMTDTLGAELILLALIFQSDSLQMVLKLLLVAFFLFVTSPTATHAVGHAAYRAGLKPLLGEYRAPDLEEDKS</sequence>
<dbReference type="AlphaFoldDB" id="A0A918KBY3"/>
<feature type="transmembrane region" description="Helical" evidence="1">
    <location>
        <begin position="63"/>
        <end position="81"/>
    </location>
</feature>
<keyword evidence="1" id="KW-0472">Membrane</keyword>
<feature type="transmembrane region" description="Helical" evidence="1">
    <location>
        <begin position="30"/>
        <end position="51"/>
    </location>
</feature>
<dbReference type="EMBL" id="BMYV01000001">
    <property type="protein sequence ID" value="GGX55913.1"/>
    <property type="molecule type" value="Genomic_DNA"/>
</dbReference>